<dbReference type="OrthoDB" id="7537227at2759"/>
<dbReference type="PANTHER" id="PTHR23314">
    <property type="entry name" value="SPERM-ASSOCIATED ANTIGEN 6 ARMADILLO REPEAT-CONTAINING"/>
    <property type="match status" value="1"/>
</dbReference>
<dbReference type="InterPro" id="IPR016024">
    <property type="entry name" value="ARM-type_fold"/>
</dbReference>
<dbReference type="EMBL" id="QOIP01000013">
    <property type="protein sequence ID" value="RLU15196.1"/>
    <property type="molecule type" value="Genomic_DNA"/>
</dbReference>
<dbReference type="PANTHER" id="PTHR23314:SF0">
    <property type="entry name" value="SPERM-ASSOCIATED ANTIGEN 6"/>
    <property type="match status" value="1"/>
</dbReference>
<evidence type="ECO:0000313" key="3">
    <source>
        <dbReference type="Proteomes" id="UP000279307"/>
    </source>
</evidence>
<dbReference type="SUPFAM" id="SSF48371">
    <property type="entry name" value="ARM repeat"/>
    <property type="match status" value="1"/>
</dbReference>
<protein>
    <recommendedName>
        <fullName evidence="4">Sperm-associated antigen</fullName>
    </recommendedName>
</protein>
<gene>
    <name evidence="2" type="ORF">DMN91_012190</name>
</gene>
<dbReference type="GO" id="GO:0008017">
    <property type="term" value="F:microtubule binding"/>
    <property type="evidence" value="ECO:0007669"/>
    <property type="project" value="TreeGrafter"/>
</dbReference>
<dbReference type="SMART" id="SM00185">
    <property type="entry name" value="ARM"/>
    <property type="match status" value="7"/>
</dbReference>
<proteinExistence type="predicted"/>
<name>A0A3L8D4N0_OOCBI</name>
<dbReference type="Gene3D" id="1.25.10.10">
    <property type="entry name" value="Leucine-rich Repeat Variant"/>
    <property type="match status" value="2"/>
</dbReference>
<feature type="compositionally biased region" description="Low complexity" evidence="1">
    <location>
        <begin position="523"/>
        <end position="534"/>
    </location>
</feature>
<feature type="region of interest" description="Disordered" evidence="1">
    <location>
        <begin position="515"/>
        <end position="534"/>
    </location>
</feature>
<dbReference type="GO" id="GO:0015630">
    <property type="term" value="C:microtubule cytoskeleton"/>
    <property type="evidence" value="ECO:0007669"/>
    <property type="project" value="TreeGrafter"/>
</dbReference>
<comment type="caution">
    <text evidence="2">The sequence shown here is derived from an EMBL/GenBank/DDBJ whole genome shotgun (WGS) entry which is preliminary data.</text>
</comment>
<evidence type="ECO:0000313" key="2">
    <source>
        <dbReference type="EMBL" id="RLU15196.1"/>
    </source>
</evidence>
<dbReference type="GO" id="GO:0003341">
    <property type="term" value="P:cilium movement"/>
    <property type="evidence" value="ECO:0007669"/>
    <property type="project" value="TreeGrafter"/>
</dbReference>
<evidence type="ECO:0000256" key="1">
    <source>
        <dbReference type="SAM" id="MobiDB-lite"/>
    </source>
</evidence>
<accession>A0A3L8D4N0</accession>
<dbReference type="AlphaFoldDB" id="A0A3L8D4N0"/>
<dbReference type="InterPro" id="IPR000225">
    <property type="entry name" value="Armadillo"/>
</dbReference>
<reference evidence="2 3" key="1">
    <citation type="journal article" date="2018" name="Genome Res.">
        <title>The genomic architecture and molecular evolution of ant odorant receptors.</title>
        <authorList>
            <person name="McKenzie S.K."/>
            <person name="Kronauer D.J.C."/>
        </authorList>
    </citation>
    <scope>NUCLEOTIDE SEQUENCE [LARGE SCALE GENOMIC DNA]</scope>
    <source>
        <strain evidence="2">Clonal line C1</strain>
    </source>
</reference>
<organism evidence="2 3">
    <name type="scientific">Ooceraea biroi</name>
    <name type="common">Clonal raider ant</name>
    <name type="synonym">Cerapachys biroi</name>
    <dbReference type="NCBI Taxonomy" id="2015173"/>
    <lineage>
        <taxon>Eukaryota</taxon>
        <taxon>Metazoa</taxon>
        <taxon>Ecdysozoa</taxon>
        <taxon>Arthropoda</taxon>
        <taxon>Hexapoda</taxon>
        <taxon>Insecta</taxon>
        <taxon>Pterygota</taxon>
        <taxon>Neoptera</taxon>
        <taxon>Endopterygota</taxon>
        <taxon>Hymenoptera</taxon>
        <taxon>Apocrita</taxon>
        <taxon>Aculeata</taxon>
        <taxon>Formicoidea</taxon>
        <taxon>Formicidae</taxon>
        <taxon>Dorylinae</taxon>
        <taxon>Ooceraea</taxon>
    </lineage>
</organism>
<dbReference type="Proteomes" id="UP000279307">
    <property type="component" value="Chromosome 13"/>
</dbReference>
<sequence>MTARTILQVFDQYQKARLSFVQSVADLSSKPNNIDCLEAAGAIDLLRPLLADAVPSVQHMAAITLGKLANHNSRLAHAVVRRDVLSQLLKNIDKQNKFYKKAALFVLRAIAKHSPESALIVVHNDGLQSIVECLEDFDPGVKEAAAWALGYIARHNKNLAQATVDAGAVMLLVLCLQAPELYIKQISASAISDISKHSTELAQAVVDAGAISLLAKTLANVDPKAKRQALLALSSVAKHSVELAEAVVEAEVFPDVLMHMAHPDENVGRVAAILTREVCKHTLELAQLVVNAGGIAALIELIRTSKSASRLPAIMALGYIAGHSDQLAVAVIESKGVVQLAIVLQEETEDCILAVTVWAIGQIGKHTPEHAKAVAVANMLPKLLQLHDASKSSEDLKTKCNTALKQILQKCTYMEALEPLLHNVPPNILRYVLGQFSKILPNDARARRLFVTSGGLKKVQEIQAEPGTTLYEYITIINCCFPEEIVRYYSPGYPDSLLEAVEQYQPKCVFVFGHRSSSDRTDSSLSASLYNDEG</sequence>
<dbReference type="InterPro" id="IPR011989">
    <property type="entry name" value="ARM-like"/>
</dbReference>
<evidence type="ECO:0008006" key="4">
    <source>
        <dbReference type="Google" id="ProtNLM"/>
    </source>
</evidence>
<dbReference type="Pfam" id="PF00514">
    <property type="entry name" value="Arm"/>
    <property type="match status" value="1"/>
</dbReference>